<evidence type="ECO:0000256" key="4">
    <source>
        <dbReference type="ARBA" id="ARBA00022989"/>
    </source>
</evidence>
<evidence type="ECO:0000313" key="9">
    <source>
        <dbReference type="Proteomes" id="UP000007993"/>
    </source>
</evidence>
<evidence type="ECO:0000313" key="8">
    <source>
        <dbReference type="EMBL" id="EKK01404.1"/>
    </source>
</evidence>
<feature type="transmembrane region" description="Helical" evidence="7">
    <location>
        <begin position="249"/>
        <end position="278"/>
    </location>
</feature>
<evidence type="ECO:0000256" key="3">
    <source>
        <dbReference type="ARBA" id="ARBA00022692"/>
    </source>
</evidence>
<keyword evidence="4 7" id="KW-1133">Transmembrane helix</keyword>
<feature type="transmembrane region" description="Helical" evidence="7">
    <location>
        <begin position="221"/>
        <end position="243"/>
    </location>
</feature>
<dbReference type="PANTHER" id="PTHR21716:SF16">
    <property type="entry name" value="BLL1467 PROTEIN"/>
    <property type="match status" value="1"/>
</dbReference>
<keyword evidence="5 7" id="KW-0472">Membrane</keyword>
<evidence type="ECO:0000256" key="2">
    <source>
        <dbReference type="ARBA" id="ARBA00009773"/>
    </source>
</evidence>
<dbReference type="PANTHER" id="PTHR21716">
    <property type="entry name" value="TRANSMEMBRANE PROTEIN"/>
    <property type="match status" value="1"/>
</dbReference>
<accession>K5DF02</accession>
<feature type="transmembrane region" description="Helical" evidence="7">
    <location>
        <begin position="325"/>
        <end position="347"/>
    </location>
</feature>
<dbReference type="InterPro" id="IPR002549">
    <property type="entry name" value="AI-2E-like"/>
</dbReference>
<evidence type="ECO:0000256" key="1">
    <source>
        <dbReference type="ARBA" id="ARBA00004141"/>
    </source>
</evidence>
<sequence length="412" mass="44482">MNTPAKDNEIDSSVDHRAGLISMRICAVMLVLYALYYARSLVIPVATAIVLYLTLRPIVRHAKRIGVPSPVGAIGIIAGILLTLGLGTYLVLEPAKETIGAAPQHLAVAKQKLSFITDRLKDVDQATEELAETEDVAAGEVASEKPVPVEIKQPTWTSGWSYLSGTGNVVSFLTICIALLYFLLATGDDLLRSVMRSLPNFSSRRKLVEVIENVQEGLGSYLAQVSAINAGLGVCVALVMWILGMPSPIMWGVMAFAFNFIPIVGAIAGALIIFFVALLNFDPTYYAFVVTLAFMTLTSLEGQFITPAILGRSMSMSPVLVFLSIVVWGWMWGIMGVFLSVPILIAARMACEGYEDLRPLAMILGAEIPEQEKPKEASEEEASASSADSAKKHIQHENIPSSHTPITQSVSQ</sequence>
<dbReference type="Proteomes" id="UP000007993">
    <property type="component" value="Unassembled WGS sequence"/>
</dbReference>
<name>K5DF02_RHOBT</name>
<keyword evidence="3 7" id="KW-0812">Transmembrane</keyword>
<comment type="similarity">
    <text evidence="2">Belongs to the autoinducer-2 exporter (AI-2E) (TC 2.A.86) family.</text>
</comment>
<dbReference type="Pfam" id="PF01594">
    <property type="entry name" value="AI-2E_transport"/>
    <property type="match status" value="1"/>
</dbReference>
<comment type="caution">
    <text evidence="8">The sequence shown here is derived from an EMBL/GenBank/DDBJ whole genome shotgun (WGS) entry which is preliminary data.</text>
</comment>
<gene>
    <name evidence="8" type="ORF">RBSH_03313</name>
</gene>
<dbReference type="PATRIC" id="fig|993517.3.peg.3596"/>
<protein>
    <submittedName>
        <fullName evidence="8">Protein belonging to uncharacterized protein family UPF0118</fullName>
    </submittedName>
</protein>
<organism evidence="8 9">
    <name type="scientific">Rhodopirellula baltica SH28</name>
    <dbReference type="NCBI Taxonomy" id="993517"/>
    <lineage>
        <taxon>Bacteria</taxon>
        <taxon>Pseudomonadati</taxon>
        <taxon>Planctomycetota</taxon>
        <taxon>Planctomycetia</taxon>
        <taxon>Pirellulales</taxon>
        <taxon>Pirellulaceae</taxon>
        <taxon>Rhodopirellula</taxon>
    </lineage>
</organism>
<feature type="transmembrane region" description="Helical" evidence="7">
    <location>
        <begin position="285"/>
        <end position="305"/>
    </location>
</feature>
<comment type="subcellular location">
    <subcellularLocation>
        <location evidence="1">Membrane</location>
        <topology evidence="1">Multi-pass membrane protein</topology>
    </subcellularLocation>
</comment>
<feature type="transmembrane region" description="Helical" evidence="7">
    <location>
        <begin position="71"/>
        <end position="92"/>
    </location>
</feature>
<proteinExistence type="inferred from homology"/>
<feature type="transmembrane region" description="Helical" evidence="7">
    <location>
        <begin position="169"/>
        <end position="187"/>
    </location>
</feature>
<dbReference type="RefSeq" id="WP_007332974.1">
    <property type="nucleotide sequence ID" value="NZ_AMCW01000098.1"/>
</dbReference>
<dbReference type="EMBL" id="AMCW01000098">
    <property type="protein sequence ID" value="EKK01404.1"/>
    <property type="molecule type" value="Genomic_DNA"/>
</dbReference>
<evidence type="ECO:0000256" key="7">
    <source>
        <dbReference type="SAM" id="Phobius"/>
    </source>
</evidence>
<feature type="compositionally biased region" description="Polar residues" evidence="6">
    <location>
        <begin position="398"/>
        <end position="412"/>
    </location>
</feature>
<feature type="region of interest" description="Disordered" evidence="6">
    <location>
        <begin position="371"/>
        <end position="412"/>
    </location>
</feature>
<evidence type="ECO:0000256" key="5">
    <source>
        <dbReference type="ARBA" id="ARBA00023136"/>
    </source>
</evidence>
<evidence type="ECO:0000256" key="6">
    <source>
        <dbReference type="SAM" id="MobiDB-lite"/>
    </source>
</evidence>
<dbReference type="GO" id="GO:0016020">
    <property type="term" value="C:membrane"/>
    <property type="evidence" value="ECO:0007669"/>
    <property type="project" value="UniProtKB-SubCell"/>
</dbReference>
<dbReference type="GO" id="GO:0055085">
    <property type="term" value="P:transmembrane transport"/>
    <property type="evidence" value="ECO:0007669"/>
    <property type="project" value="TreeGrafter"/>
</dbReference>
<reference evidence="8 9" key="1">
    <citation type="journal article" date="2013" name="Mar. Genomics">
        <title>Expression of sulfatases in Rhodopirellula baltica and the diversity of sulfatases in the genus Rhodopirellula.</title>
        <authorList>
            <person name="Wegner C.E."/>
            <person name="Richter-Heitmann T."/>
            <person name="Klindworth A."/>
            <person name="Klockow C."/>
            <person name="Richter M."/>
            <person name="Achstetter T."/>
            <person name="Glockner F.O."/>
            <person name="Harder J."/>
        </authorList>
    </citation>
    <scope>NUCLEOTIDE SEQUENCE [LARGE SCALE GENOMIC DNA]</scope>
    <source>
        <strain evidence="8 9">SH28</strain>
    </source>
</reference>
<feature type="transmembrane region" description="Helical" evidence="7">
    <location>
        <begin position="41"/>
        <end position="59"/>
    </location>
</feature>
<dbReference type="AlphaFoldDB" id="K5DF02"/>